<evidence type="ECO:0000313" key="1">
    <source>
        <dbReference type="EMBL" id="PMP63407.1"/>
    </source>
</evidence>
<protein>
    <recommendedName>
        <fullName evidence="3">Type I restriction enzyme R protein N-terminal domain-containing protein</fullName>
    </recommendedName>
</protein>
<evidence type="ECO:0000313" key="2">
    <source>
        <dbReference type="Proteomes" id="UP000235731"/>
    </source>
</evidence>
<dbReference type="EMBL" id="PNIE01000036">
    <property type="protein sequence ID" value="PMP63407.1"/>
    <property type="molecule type" value="Genomic_DNA"/>
</dbReference>
<gene>
    <name evidence="1" type="ORF">C0197_02645</name>
</gene>
<sequence length="153" mass="18074">MEISSKEISKDLILSHLKTLFFKKGYPENFLFWEKIFYFNYNNLEFTVEITLVVEEKRPLLILNYHSSKLGLASFERPTLSIARLFFNPLPYFAVLTNLQNYILLEVYPQKIKKGGEELIPDYKTIRSYQPPFEKPFNKDIEEKILAFYLSGG</sequence>
<reference evidence="1 2" key="1">
    <citation type="submission" date="2018-01" db="EMBL/GenBank/DDBJ databases">
        <title>Metagenomic assembled genomes from two thermal pools in the Uzon Caldera, Kamchatka, Russia.</title>
        <authorList>
            <person name="Wilkins L."/>
            <person name="Ettinger C."/>
        </authorList>
    </citation>
    <scope>NUCLEOTIDE SEQUENCE [LARGE SCALE GENOMIC DNA]</scope>
    <source>
        <strain evidence="1">ZAV-15</strain>
    </source>
</reference>
<accession>A0A2N7PK37</accession>
<proteinExistence type="predicted"/>
<dbReference type="AlphaFoldDB" id="A0A2N7PK37"/>
<evidence type="ECO:0008006" key="3">
    <source>
        <dbReference type="Google" id="ProtNLM"/>
    </source>
</evidence>
<name>A0A2N7PK37_9BACT</name>
<organism evidence="1 2">
    <name type="scientific">Caldimicrobium thiodismutans</name>
    <dbReference type="NCBI Taxonomy" id="1653476"/>
    <lineage>
        <taxon>Bacteria</taxon>
        <taxon>Pseudomonadati</taxon>
        <taxon>Thermodesulfobacteriota</taxon>
        <taxon>Thermodesulfobacteria</taxon>
        <taxon>Thermodesulfobacteriales</taxon>
        <taxon>Thermodesulfobacteriaceae</taxon>
        <taxon>Caldimicrobium</taxon>
    </lineage>
</organism>
<comment type="caution">
    <text evidence="1">The sequence shown here is derived from an EMBL/GenBank/DDBJ whole genome shotgun (WGS) entry which is preliminary data.</text>
</comment>
<dbReference type="Proteomes" id="UP000235731">
    <property type="component" value="Unassembled WGS sequence"/>
</dbReference>